<dbReference type="GO" id="GO:0006102">
    <property type="term" value="P:isocitrate metabolic process"/>
    <property type="evidence" value="ECO:0007669"/>
    <property type="project" value="TreeGrafter"/>
</dbReference>
<keyword evidence="4" id="KW-0479">Metal-binding</keyword>
<name>A0A419T9L3_9FIRM</name>
<evidence type="ECO:0000313" key="11">
    <source>
        <dbReference type="Proteomes" id="UP000284177"/>
    </source>
</evidence>
<dbReference type="GO" id="GO:0051287">
    <property type="term" value="F:NAD binding"/>
    <property type="evidence" value="ECO:0007669"/>
    <property type="project" value="InterPro"/>
</dbReference>
<comment type="cofactor">
    <cofactor evidence="2">
        <name>Mg(2+)</name>
        <dbReference type="ChEBI" id="CHEBI:18420"/>
    </cofactor>
</comment>
<dbReference type="Proteomes" id="UP000284177">
    <property type="component" value="Unassembled WGS sequence"/>
</dbReference>
<dbReference type="Pfam" id="PF00180">
    <property type="entry name" value="Iso_dh"/>
    <property type="match status" value="1"/>
</dbReference>
<dbReference type="GO" id="GO:0006099">
    <property type="term" value="P:tricarboxylic acid cycle"/>
    <property type="evidence" value="ECO:0007669"/>
    <property type="project" value="InterPro"/>
</dbReference>
<dbReference type="InterPro" id="IPR004434">
    <property type="entry name" value="Isocitrate_DH_NAD"/>
</dbReference>
<dbReference type="AlphaFoldDB" id="A0A419T9L3"/>
<dbReference type="GO" id="GO:0004449">
    <property type="term" value="F:isocitrate dehydrogenase (NAD+) activity"/>
    <property type="evidence" value="ECO:0007669"/>
    <property type="project" value="TreeGrafter"/>
</dbReference>
<dbReference type="SMART" id="SM01329">
    <property type="entry name" value="Iso_dh"/>
    <property type="match status" value="1"/>
</dbReference>
<keyword evidence="8" id="KW-0520">NAD</keyword>
<dbReference type="PROSITE" id="PS00470">
    <property type="entry name" value="IDH_IMDH"/>
    <property type="match status" value="1"/>
</dbReference>
<protein>
    <submittedName>
        <fullName evidence="10">Isocitrate dehydrogenase (NAD(+))</fullName>
    </submittedName>
</protein>
<dbReference type="Gene3D" id="3.40.718.10">
    <property type="entry name" value="Isopropylmalate Dehydrogenase"/>
    <property type="match status" value="1"/>
</dbReference>
<keyword evidence="6" id="KW-0809">Transit peptide</keyword>
<evidence type="ECO:0000313" key="10">
    <source>
        <dbReference type="EMBL" id="RKD34159.1"/>
    </source>
</evidence>
<accession>A0A419T9L3</accession>
<reference evidence="10 11" key="1">
    <citation type="submission" date="2016-08" db="EMBL/GenBank/DDBJ databases">
        <title>Novel Firmicutes and Novel Genomes.</title>
        <authorList>
            <person name="Poppleton D.I."/>
            <person name="Gribaldo S."/>
        </authorList>
    </citation>
    <scope>NUCLEOTIDE SEQUENCE [LARGE SCALE GENOMIC DNA]</scope>
    <source>
        <strain evidence="10 11">CTT3</strain>
    </source>
</reference>
<keyword evidence="11" id="KW-1185">Reference proteome</keyword>
<gene>
    <name evidence="10" type="ORF">BET03_07670</name>
</gene>
<dbReference type="GO" id="GO:0000287">
    <property type="term" value="F:magnesium ion binding"/>
    <property type="evidence" value="ECO:0007669"/>
    <property type="project" value="InterPro"/>
</dbReference>
<comment type="caution">
    <text evidence="10">The sequence shown here is derived from an EMBL/GenBank/DDBJ whole genome shotgun (WGS) entry which is preliminary data.</text>
</comment>
<dbReference type="InterPro" id="IPR019818">
    <property type="entry name" value="IsoCit/isopropylmalate_DH_CS"/>
</dbReference>
<dbReference type="InterPro" id="IPR024084">
    <property type="entry name" value="IsoPropMal-DH-like_dom"/>
</dbReference>
<dbReference type="EMBL" id="MCIB01000002">
    <property type="protein sequence ID" value="RKD34159.1"/>
    <property type="molecule type" value="Genomic_DNA"/>
</dbReference>
<evidence type="ECO:0000256" key="1">
    <source>
        <dbReference type="ARBA" id="ARBA00001936"/>
    </source>
</evidence>
<dbReference type="NCBIfam" id="TIGR00175">
    <property type="entry name" value="mito_nad_idh"/>
    <property type="match status" value="1"/>
</dbReference>
<evidence type="ECO:0000256" key="7">
    <source>
        <dbReference type="ARBA" id="ARBA00023002"/>
    </source>
</evidence>
<comment type="similarity">
    <text evidence="3">Belongs to the isocitrate and isopropylmalate dehydrogenases family.</text>
</comment>
<evidence type="ECO:0000256" key="8">
    <source>
        <dbReference type="ARBA" id="ARBA00023027"/>
    </source>
</evidence>
<organism evidence="10 11">
    <name type="scientific">Thermohalobacter berrensis</name>
    <dbReference type="NCBI Taxonomy" id="99594"/>
    <lineage>
        <taxon>Bacteria</taxon>
        <taxon>Bacillati</taxon>
        <taxon>Bacillota</taxon>
        <taxon>Tissierellia</taxon>
        <taxon>Tissierellales</taxon>
        <taxon>Thermohalobacteraceae</taxon>
        <taxon>Thermohalobacter</taxon>
    </lineage>
</organism>
<keyword evidence="5" id="KW-0460">Magnesium</keyword>
<evidence type="ECO:0000256" key="4">
    <source>
        <dbReference type="ARBA" id="ARBA00022723"/>
    </source>
</evidence>
<dbReference type="RefSeq" id="WP_120167134.1">
    <property type="nucleotide sequence ID" value="NZ_MCIB01000002.1"/>
</dbReference>
<proteinExistence type="inferred from homology"/>
<evidence type="ECO:0000256" key="5">
    <source>
        <dbReference type="ARBA" id="ARBA00022842"/>
    </source>
</evidence>
<dbReference type="FunFam" id="3.40.718.10:FF:000014">
    <property type="entry name" value="Isocitrate dehydrogenase (NAD(+))"/>
    <property type="match status" value="1"/>
</dbReference>
<dbReference type="SUPFAM" id="SSF53659">
    <property type="entry name" value="Isocitrate/Isopropylmalate dehydrogenase-like"/>
    <property type="match status" value="1"/>
</dbReference>
<evidence type="ECO:0000256" key="2">
    <source>
        <dbReference type="ARBA" id="ARBA00001946"/>
    </source>
</evidence>
<evidence type="ECO:0000256" key="6">
    <source>
        <dbReference type="ARBA" id="ARBA00022946"/>
    </source>
</evidence>
<evidence type="ECO:0000256" key="3">
    <source>
        <dbReference type="ARBA" id="ARBA00007769"/>
    </source>
</evidence>
<dbReference type="PANTHER" id="PTHR11835">
    <property type="entry name" value="DECARBOXYLATING DEHYDROGENASES-ISOCITRATE, ISOPROPYLMALATE, TARTRATE"/>
    <property type="match status" value="1"/>
</dbReference>
<keyword evidence="7" id="KW-0560">Oxidoreductase</keyword>
<dbReference type="PANTHER" id="PTHR11835:SF34">
    <property type="entry name" value="ISOCITRATE DEHYDROGENASE [NAD] SUBUNIT ALPHA, MITOCHONDRIAL"/>
    <property type="match status" value="1"/>
</dbReference>
<evidence type="ECO:0000259" key="9">
    <source>
        <dbReference type="SMART" id="SM01329"/>
    </source>
</evidence>
<sequence>MVKVTLIPGDGIGPEVSYAAKKVIDSTDVNIDWEIINAGSDIYKGTGEFIPEKLLDSISRNKIVLKGPITTPVGKGFRSINVRLRQKYKTYANVRPVKSIPGLKTPFKNVDLVVIRENTEGLYAGIEHKLTDGVTEAIKVITEKASTKIVEFAFKYAQKNGRKKVTAVHKANIMKISDGLFLECARKIAQKYPDIDYEEKIVDNMSMQLVMYPEKYDVLVMPNLYGDILSDLSAGLVGGLGLVPGANIGDDIGIFEAVHGSAPDIAGKNISNPTACILSASMMLDYIGEKEWATKVRKAVWKVIKKGEAITKDLGGNATTEEMTEAICKALGE</sequence>
<dbReference type="OrthoDB" id="9806254at2"/>
<comment type="cofactor">
    <cofactor evidence="1">
        <name>Mn(2+)</name>
        <dbReference type="ChEBI" id="CHEBI:29035"/>
    </cofactor>
</comment>
<feature type="domain" description="Isopropylmalate dehydrogenase-like" evidence="9">
    <location>
        <begin position="3"/>
        <end position="327"/>
    </location>
</feature>